<dbReference type="EMBL" id="GBRH01279376">
    <property type="protein sequence ID" value="JAD18519.1"/>
    <property type="molecule type" value="Transcribed_RNA"/>
</dbReference>
<name>A0A0A8XWZ7_ARUDO</name>
<reference evidence="1" key="1">
    <citation type="submission" date="2014-09" db="EMBL/GenBank/DDBJ databases">
        <authorList>
            <person name="Magalhaes I.L.F."/>
            <person name="Oliveira U."/>
            <person name="Santos F.R."/>
            <person name="Vidigal T.H.D.A."/>
            <person name="Brescovit A.D."/>
            <person name="Santos A.J."/>
        </authorList>
    </citation>
    <scope>NUCLEOTIDE SEQUENCE</scope>
    <source>
        <tissue evidence="1">Shoot tissue taken approximately 20 cm above the soil surface</tissue>
    </source>
</reference>
<accession>A0A0A8XWZ7</accession>
<dbReference type="AlphaFoldDB" id="A0A0A8XWZ7"/>
<sequence>MSSVENLTILSKRTFIMNIDKGKAI</sequence>
<protein>
    <submittedName>
        <fullName evidence="1">Uncharacterized protein</fullName>
    </submittedName>
</protein>
<evidence type="ECO:0000313" key="1">
    <source>
        <dbReference type="EMBL" id="JAD18519.1"/>
    </source>
</evidence>
<organism evidence="1">
    <name type="scientific">Arundo donax</name>
    <name type="common">Giant reed</name>
    <name type="synonym">Donax arundinaceus</name>
    <dbReference type="NCBI Taxonomy" id="35708"/>
    <lineage>
        <taxon>Eukaryota</taxon>
        <taxon>Viridiplantae</taxon>
        <taxon>Streptophyta</taxon>
        <taxon>Embryophyta</taxon>
        <taxon>Tracheophyta</taxon>
        <taxon>Spermatophyta</taxon>
        <taxon>Magnoliopsida</taxon>
        <taxon>Liliopsida</taxon>
        <taxon>Poales</taxon>
        <taxon>Poaceae</taxon>
        <taxon>PACMAD clade</taxon>
        <taxon>Arundinoideae</taxon>
        <taxon>Arundineae</taxon>
        <taxon>Arundo</taxon>
    </lineage>
</organism>
<reference evidence="1" key="2">
    <citation type="journal article" date="2015" name="Data Brief">
        <title>Shoot transcriptome of the giant reed, Arundo donax.</title>
        <authorList>
            <person name="Barrero R.A."/>
            <person name="Guerrero F.D."/>
            <person name="Moolhuijzen P."/>
            <person name="Goolsby J.A."/>
            <person name="Tidwell J."/>
            <person name="Bellgard S.E."/>
            <person name="Bellgard M.I."/>
        </authorList>
    </citation>
    <scope>NUCLEOTIDE SEQUENCE</scope>
    <source>
        <tissue evidence="1">Shoot tissue taken approximately 20 cm above the soil surface</tissue>
    </source>
</reference>
<proteinExistence type="predicted"/>